<comment type="caution">
    <text evidence="1">The sequence shown here is derived from an EMBL/GenBank/DDBJ whole genome shotgun (WGS) entry which is preliminary data.</text>
</comment>
<dbReference type="Proteomes" id="UP000717696">
    <property type="component" value="Unassembled WGS sequence"/>
</dbReference>
<keyword evidence="2" id="KW-1185">Reference proteome</keyword>
<evidence type="ECO:0000313" key="1">
    <source>
        <dbReference type="EMBL" id="KAH7134630.1"/>
    </source>
</evidence>
<dbReference type="OrthoDB" id="3540210at2759"/>
<dbReference type="AlphaFoldDB" id="A0A9P9IXJ3"/>
<dbReference type="EMBL" id="JAGMUU010000017">
    <property type="protein sequence ID" value="KAH7134630.1"/>
    <property type="molecule type" value="Genomic_DNA"/>
</dbReference>
<accession>A0A9P9IXJ3</accession>
<protein>
    <submittedName>
        <fullName evidence="1">Uncharacterized protein</fullName>
    </submittedName>
</protein>
<sequence length="379" mass="43401">MSRFYDAPKVDAIFQQCLDWSENGCNDQYSVSEAKIEQLRITKCPFDPSVCLKGHKSAQITHNNITAFEVGINSRLDMSISHRLTCSPLDLSRLMLHGWKGSAMTLSNVNLYNATEIWANFSLGLETLDGPNEEYPDENPGYKAATGEAWRDINVLPSYWASEEPHLRPEYLHPEFRRRDGDAFVVLYRAGRGGIYNTVVDNRCSRHTTTSRKEMRTSVRFPREFCTGWGPAEVDEVGVSKLITGRLRFDDLQFEQLVYLFLQIKMWFSVYEYLSPRTQFFNMVPVKTRLLSNGITILGANKMDLWVEEVETWFQKAILNGPLHARNSARFHSAGLYRFVEGPYTEANSLCGRILFRHADSTNLYVVGLATTCVWLLFV</sequence>
<proteinExistence type="predicted"/>
<reference evidence="1" key="1">
    <citation type="journal article" date="2021" name="Nat. Commun.">
        <title>Genetic determinants of endophytism in the Arabidopsis root mycobiome.</title>
        <authorList>
            <person name="Mesny F."/>
            <person name="Miyauchi S."/>
            <person name="Thiergart T."/>
            <person name="Pickel B."/>
            <person name="Atanasova L."/>
            <person name="Karlsson M."/>
            <person name="Huettel B."/>
            <person name="Barry K.W."/>
            <person name="Haridas S."/>
            <person name="Chen C."/>
            <person name="Bauer D."/>
            <person name="Andreopoulos W."/>
            <person name="Pangilinan J."/>
            <person name="LaButti K."/>
            <person name="Riley R."/>
            <person name="Lipzen A."/>
            <person name="Clum A."/>
            <person name="Drula E."/>
            <person name="Henrissat B."/>
            <person name="Kohler A."/>
            <person name="Grigoriev I.V."/>
            <person name="Martin F.M."/>
            <person name="Hacquard S."/>
        </authorList>
    </citation>
    <scope>NUCLEOTIDE SEQUENCE</scope>
    <source>
        <strain evidence="1">MPI-CAGE-AT-0021</strain>
    </source>
</reference>
<organism evidence="1 2">
    <name type="scientific">Dactylonectria estremocensis</name>
    <dbReference type="NCBI Taxonomy" id="1079267"/>
    <lineage>
        <taxon>Eukaryota</taxon>
        <taxon>Fungi</taxon>
        <taxon>Dikarya</taxon>
        <taxon>Ascomycota</taxon>
        <taxon>Pezizomycotina</taxon>
        <taxon>Sordariomycetes</taxon>
        <taxon>Hypocreomycetidae</taxon>
        <taxon>Hypocreales</taxon>
        <taxon>Nectriaceae</taxon>
        <taxon>Dactylonectria</taxon>
    </lineage>
</organism>
<gene>
    <name evidence="1" type="ORF">B0J13DRAFT_528734</name>
</gene>
<evidence type="ECO:0000313" key="2">
    <source>
        <dbReference type="Proteomes" id="UP000717696"/>
    </source>
</evidence>
<name>A0A9P9IXJ3_9HYPO</name>